<dbReference type="Proteomes" id="UP000184108">
    <property type="component" value="Unassembled WGS sequence"/>
</dbReference>
<feature type="signal peptide" evidence="2">
    <location>
        <begin position="1"/>
        <end position="18"/>
    </location>
</feature>
<evidence type="ECO:0000313" key="6">
    <source>
        <dbReference type="Proteomes" id="UP000184108"/>
    </source>
</evidence>
<evidence type="ECO:0000313" key="5">
    <source>
        <dbReference type="EMBL" id="SHF25422.1"/>
    </source>
</evidence>
<reference evidence="6" key="1">
    <citation type="submission" date="2016-11" db="EMBL/GenBank/DDBJ databases">
        <authorList>
            <person name="Varghese N."/>
            <person name="Submissions S."/>
        </authorList>
    </citation>
    <scope>NUCLEOTIDE SEQUENCE [LARGE SCALE GENOMIC DNA]</scope>
    <source>
        <strain evidence="6">YR203</strain>
    </source>
</reference>
<feature type="chain" id="PRO_5012702683" evidence="2">
    <location>
        <begin position="19"/>
        <end position="861"/>
    </location>
</feature>
<dbReference type="RefSeq" id="WP_083536135.1">
    <property type="nucleotide sequence ID" value="NZ_FQVE01000002.1"/>
</dbReference>
<feature type="domain" description="Secretion system C-terminal sorting" evidence="3">
    <location>
        <begin position="793"/>
        <end position="859"/>
    </location>
</feature>
<dbReference type="Gene3D" id="3.80.10.10">
    <property type="entry name" value="Ribonuclease Inhibitor"/>
    <property type="match status" value="2"/>
</dbReference>
<gene>
    <name evidence="5" type="ORF">SAMN02787073_1804</name>
</gene>
<protein>
    <submittedName>
        <fullName evidence="5">Conserved repeat domain-containing protein/Por secretion system C-terminal sorting domain-containing protein</fullName>
    </submittedName>
</protein>
<keyword evidence="1 2" id="KW-0732">Signal</keyword>
<dbReference type="AlphaFoldDB" id="A0A1M5A6G6"/>
<evidence type="ECO:0000259" key="4">
    <source>
        <dbReference type="Pfam" id="PF24595"/>
    </source>
</evidence>
<evidence type="ECO:0000256" key="2">
    <source>
        <dbReference type="SAM" id="SignalP"/>
    </source>
</evidence>
<dbReference type="InterPro" id="IPR055353">
    <property type="entry name" value="DUF7619"/>
</dbReference>
<sequence>MKKIYLIICMMIISLFQAQIVNIPDAYLKSKLFTYGSTSNSAGTYITLDANGDGEVQVSEAAAVYKINIYDLTDTVTSLSGLNEFPNLNELTLTNPNLTNYHLVFSNYPNLQTLKFLGGQVANVTIENCNALNLAYLGAYGNIINIYNTNVQEVKLNNINAVTISSTPNLKKFSLFASTISSLNLSNLPSLEEVSITENPSLTNIDFAGDIALKKLELFRNKLSSLSVPNPSLVKSLTISNNLFQTFDPSPYTGLQSFNAHENQLTNLNFSSNPLLFELTINNNLLSTLTFNNNNNLQYIYAANNQLQNIDFTQIPGLMGIQIHNNLFTNIDFSNSRALHSFDCSNNLNLKTLIMKNGKDSFSGTGSGCAFANTPQLKYICIDPAEIYVVNALLTQYNQTNVVVNTYCTFAPGGNSYLFQGSTRYDSNGNGCDSSDPSKPFQKFNVLSYVAGPSNAISNGSGSHSMYLSPGTNVITPILENPSYFTVSPTSVTVTFPNQPAPFTQNFCLTANGAHNDLETVILPVVTARPGFDAQYKIIYKNKGTSVQSGTLVFNYNNNVMNYLTSTLAPNSQIPGVLNWNFSNLLPFETREITVTVLLNTPTQTPPLNSGSILHYTAQINGAADDTPADNIFSLNQTVVNSFDPNDKTCLEGTSISQTQVGDYVHYLIRFENTGTVNAQNIVVKDVIDTSKFDLSSLVSLNGSHNFVTKVNSPNVEFIFEDIQLPFDNASNDGYVSFKIKTKSTLALGDNFSNSAQIYFDYNAPIITNTYTTSVQNVLATSEVNTGKNNFNIYPNPVQDVLYIQSKDEVIKAEIYDTAGRILSTTGVKNNSVNVSDLAKGNYIIKVSTKNKTLTLKFIKA</sequence>
<dbReference type="Pfam" id="PF24595">
    <property type="entry name" value="DUF7619"/>
    <property type="match status" value="1"/>
</dbReference>
<name>A0A1M5A6G6_9FLAO</name>
<organism evidence="5 6">
    <name type="scientific">Chryseobacterium vrystaatense</name>
    <dbReference type="NCBI Taxonomy" id="307480"/>
    <lineage>
        <taxon>Bacteria</taxon>
        <taxon>Pseudomonadati</taxon>
        <taxon>Bacteroidota</taxon>
        <taxon>Flavobacteriia</taxon>
        <taxon>Flavobacteriales</taxon>
        <taxon>Weeksellaceae</taxon>
        <taxon>Chryseobacterium group</taxon>
        <taxon>Chryseobacterium</taxon>
    </lineage>
</organism>
<evidence type="ECO:0000256" key="1">
    <source>
        <dbReference type="ARBA" id="ARBA00022729"/>
    </source>
</evidence>
<dbReference type="NCBIfam" id="TIGR01451">
    <property type="entry name" value="B_ant_repeat"/>
    <property type="match status" value="1"/>
</dbReference>
<proteinExistence type="predicted"/>
<feature type="domain" description="DUF7619" evidence="4">
    <location>
        <begin position="644"/>
        <end position="773"/>
    </location>
</feature>
<dbReference type="InterPro" id="IPR026444">
    <property type="entry name" value="Secre_tail"/>
</dbReference>
<dbReference type="InterPro" id="IPR032675">
    <property type="entry name" value="LRR_dom_sf"/>
</dbReference>
<evidence type="ECO:0000259" key="3">
    <source>
        <dbReference type="Pfam" id="PF18962"/>
    </source>
</evidence>
<dbReference type="InterPro" id="IPR047589">
    <property type="entry name" value="DUF11_rpt"/>
</dbReference>
<dbReference type="EMBL" id="FQVE01000002">
    <property type="protein sequence ID" value="SHF25422.1"/>
    <property type="molecule type" value="Genomic_DNA"/>
</dbReference>
<dbReference type="SUPFAM" id="SSF52058">
    <property type="entry name" value="L domain-like"/>
    <property type="match status" value="1"/>
</dbReference>
<dbReference type="Pfam" id="PF18962">
    <property type="entry name" value="Por_Secre_tail"/>
    <property type="match status" value="1"/>
</dbReference>
<accession>A0A1M5A6G6</accession>
<dbReference type="NCBIfam" id="TIGR04183">
    <property type="entry name" value="Por_Secre_tail"/>
    <property type="match status" value="1"/>
</dbReference>